<evidence type="ECO:0000256" key="11">
    <source>
        <dbReference type="ARBA" id="ARBA00023033"/>
    </source>
</evidence>
<keyword evidence="11" id="KW-0503">Monooxygenase</keyword>
<dbReference type="GO" id="GO:0016020">
    <property type="term" value="C:membrane"/>
    <property type="evidence" value="ECO:0007669"/>
    <property type="project" value="UniProtKB-SubCell"/>
</dbReference>
<evidence type="ECO:0000256" key="14">
    <source>
        <dbReference type="SAM" id="SignalP"/>
    </source>
</evidence>
<dbReference type="OrthoDB" id="1470350at2759"/>
<dbReference type="InterPro" id="IPR050121">
    <property type="entry name" value="Cytochrome_P450_monoxygenase"/>
</dbReference>
<keyword evidence="10 13" id="KW-0408">Iron</keyword>
<dbReference type="Gene3D" id="1.10.630.10">
    <property type="entry name" value="Cytochrome P450"/>
    <property type="match status" value="1"/>
</dbReference>
<comment type="pathway">
    <text evidence="3">Secondary metabolite biosynthesis; terpenoid biosynthesis.</text>
</comment>
<evidence type="ECO:0000256" key="6">
    <source>
        <dbReference type="ARBA" id="ARBA00022692"/>
    </source>
</evidence>
<reference evidence="15 16" key="1">
    <citation type="submission" date="2014-02" db="EMBL/GenBank/DDBJ databases">
        <title>Transposable element dynamics among asymbiotic and ectomycorrhizal Amanita fungi.</title>
        <authorList>
            <consortium name="DOE Joint Genome Institute"/>
            <person name="Hess J."/>
            <person name="Skrede I."/>
            <person name="Wolfe B."/>
            <person name="LaButti K."/>
            <person name="Ohm R.A."/>
            <person name="Grigoriev I.V."/>
            <person name="Pringle A."/>
        </authorList>
    </citation>
    <scope>NUCLEOTIDE SEQUENCE [LARGE SCALE GENOMIC DNA]</scope>
    <source>
        <strain evidence="15 16">SKay4041</strain>
    </source>
</reference>
<dbReference type="PRINTS" id="PR00463">
    <property type="entry name" value="EP450I"/>
</dbReference>
<keyword evidence="5 13" id="KW-0349">Heme</keyword>
<dbReference type="InterPro" id="IPR001128">
    <property type="entry name" value="Cyt_P450"/>
</dbReference>
<comment type="subcellular location">
    <subcellularLocation>
        <location evidence="2">Membrane</location>
    </subcellularLocation>
</comment>
<evidence type="ECO:0000256" key="3">
    <source>
        <dbReference type="ARBA" id="ARBA00004721"/>
    </source>
</evidence>
<evidence type="ECO:0008006" key="17">
    <source>
        <dbReference type="Google" id="ProtNLM"/>
    </source>
</evidence>
<dbReference type="PRINTS" id="PR00385">
    <property type="entry name" value="P450"/>
</dbReference>
<dbReference type="GO" id="GO:0005506">
    <property type="term" value="F:iron ion binding"/>
    <property type="evidence" value="ECO:0007669"/>
    <property type="project" value="InterPro"/>
</dbReference>
<evidence type="ECO:0000256" key="12">
    <source>
        <dbReference type="ARBA" id="ARBA00023136"/>
    </source>
</evidence>
<evidence type="ECO:0000256" key="13">
    <source>
        <dbReference type="PIRSR" id="PIRSR602401-1"/>
    </source>
</evidence>
<evidence type="ECO:0000256" key="4">
    <source>
        <dbReference type="ARBA" id="ARBA00010617"/>
    </source>
</evidence>
<sequence length="476" mass="54052">MALLLLSGVLTAVLFLCYHVSSVPANLRHLPHIPILPLLISYCKMEAEDVRIKKLILPFATQKKCGVVVVWALGRWTIHILDPKIGRKVLEDLAQYPKERPPDDLLLWRFIGNQNVLMRNGDAWKKHSTLINDAFNNTLPIEQFAALAEKAFRVIGNGESVVQWDNLAQRFALDAVGSTVLGHDFNALSTDSSLATDYNTVMHSIANPLYLIFPPLEHIIPRRSLVAKMDNVVKELTNMLNLKRESPGNDIMSFMLRDPEMSDEELRDNMVVLFIAGHDTSAGALSSLVYYLAMHPHYQERARSEVLSVLGPHSCPTANTLGATSLPFLNACIREAMRINTPISYIVPRTSSETTRVGQDVLPANTSLIVNIFAVHHNEDNWSDPFEYRPERFLDINWRKDVWQPFATGPRQCPARNFAMYEQRTLITMLLREYEWTLPRNSIHKEQLKNAFSPFALTLPYNLDIKFSKRPSSKVL</sequence>
<gene>
    <name evidence="15" type="ORF">AMATHDRAFT_6456</name>
</gene>
<proteinExistence type="inferred from homology"/>
<keyword evidence="9" id="KW-0560">Oxidoreductase</keyword>
<keyword evidence="12" id="KW-0472">Membrane</keyword>
<dbReference type="EMBL" id="KZ302094">
    <property type="protein sequence ID" value="PFH47753.1"/>
    <property type="molecule type" value="Genomic_DNA"/>
</dbReference>
<keyword evidence="7 13" id="KW-0479">Metal-binding</keyword>
<evidence type="ECO:0000313" key="16">
    <source>
        <dbReference type="Proteomes" id="UP000242287"/>
    </source>
</evidence>
<evidence type="ECO:0000256" key="1">
    <source>
        <dbReference type="ARBA" id="ARBA00001971"/>
    </source>
</evidence>
<dbReference type="InterPro" id="IPR002401">
    <property type="entry name" value="Cyt_P450_E_grp-I"/>
</dbReference>
<dbReference type="GO" id="GO:0004497">
    <property type="term" value="F:monooxygenase activity"/>
    <property type="evidence" value="ECO:0007669"/>
    <property type="project" value="UniProtKB-KW"/>
</dbReference>
<dbReference type="STRING" id="703135.A0A2A9NJA7"/>
<evidence type="ECO:0000313" key="15">
    <source>
        <dbReference type="EMBL" id="PFH47753.1"/>
    </source>
</evidence>
<keyword evidence="8" id="KW-1133">Transmembrane helix</keyword>
<dbReference type="Pfam" id="PF00067">
    <property type="entry name" value="p450"/>
    <property type="match status" value="1"/>
</dbReference>
<feature type="chain" id="PRO_5012970573" description="Cytochrome P450" evidence="14">
    <location>
        <begin position="23"/>
        <end position="476"/>
    </location>
</feature>
<organism evidence="15 16">
    <name type="scientific">Amanita thiersii Skay4041</name>
    <dbReference type="NCBI Taxonomy" id="703135"/>
    <lineage>
        <taxon>Eukaryota</taxon>
        <taxon>Fungi</taxon>
        <taxon>Dikarya</taxon>
        <taxon>Basidiomycota</taxon>
        <taxon>Agaricomycotina</taxon>
        <taxon>Agaricomycetes</taxon>
        <taxon>Agaricomycetidae</taxon>
        <taxon>Agaricales</taxon>
        <taxon>Pluteineae</taxon>
        <taxon>Amanitaceae</taxon>
        <taxon>Amanita</taxon>
    </lineage>
</organism>
<accession>A0A2A9NJA7</accession>
<dbReference type="InterPro" id="IPR036396">
    <property type="entry name" value="Cyt_P450_sf"/>
</dbReference>
<keyword evidence="14" id="KW-0732">Signal</keyword>
<protein>
    <recommendedName>
        <fullName evidence="17">Cytochrome P450</fullName>
    </recommendedName>
</protein>
<name>A0A2A9NJA7_9AGAR</name>
<evidence type="ECO:0000256" key="2">
    <source>
        <dbReference type="ARBA" id="ARBA00004370"/>
    </source>
</evidence>
<feature type="signal peptide" evidence="14">
    <location>
        <begin position="1"/>
        <end position="22"/>
    </location>
</feature>
<dbReference type="PANTHER" id="PTHR24305:SF166">
    <property type="entry name" value="CYTOCHROME P450 12A4, MITOCHONDRIAL-RELATED"/>
    <property type="match status" value="1"/>
</dbReference>
<feature type="binding site" description="axial binding residue" evidence="13">
    <location>
        <position position="413"/>
    </location>
    <ligand>
        <name>heme</name>
        <dbReference type="ChEBI" id="CHEBI:30413"/>
    </ligand>
    <ligandPart>
        <name>Fe</name>
        <dbReference type="ChEBI" id="CHEBI:18248"/>
    </ligandPart>
</feature>
<dbReference type="SUPFAM" id="SSF48264">
    <property type="entry name" value="Cytochrome P450"/>
    <property type="match status" value="1"/>
</dbReference>
<evidence type="ECO:0000256" key="8">
    <source>
        <dbReference type="ARBA" id="ARBA00022989"/>
    </source>
</evidence>
<dbReference type="GO" id="GO:0016705">
    <property type="term" value="F:oxidoreductase activity, acting on paired donors, with incorporation or reduction of molecular oxygen"/>
    <property type="evidence" value="ECO:0007669"/>
    <property type="project" value="InterPro"/>
</dbReference>
<keyword evidence="16" id="KW-1185">Reference proteome</keyword>
<keyword evidence="6" id="KW-0812">Transmembrane</keyword>
<dbReference type="GO" id="GO:0020037">
    <property type="term" value="F:heme binding"/>
    <property type="evidence" value="ECO:0007669"/>
    <property type="project" value="InterPro"/>
</dbReference>
<evidence type="ECO:0000256" key="5">
    <source>
        <dbReference type="ARBA" id="ARBA00022617"/>
    </source>
</evidence>
<comment type="similarity">
    <text evidence="4">Belongs to the cytochrome P450 family.</text>
</comment>
<comment type="cofactor">
    <cofactor evidence="1 13">
        <name>heme</name>
        <dbReference type="ChEBI" id="CHEBI:30413"/>
    </cofactor>
</comment>
<dbReference type="PANTHER" id="PTHR24305">
    <property type="entry name" value="CYTOCHROME P450"/>
    <property type="match status" value="1"/>
</dbReference>
<evidence type="ECO:0000256" key="9">
    <source>
        <dbReference type="ARBA" id="ARBA00023002"/>
    </source>
</evidence>
<dbReference type="Proteomes" id="UP000242287">
    <property type="component" value="Unassembled WGS sequence"/>
</dbReference>
<evidence type="ECO:0000256" key="10">
    <source>
        <dbReference type="ARBA" id="ARBA00023004"/>
    </source>
</evidence>
<evidence type="ECO:0000256" key="7">
    <source>
        <dbReference type="ARBA" id="ARBA00022723"/>
    </source>
</evidence>
<dbReference type="AlphaFoldDB" id="A0A2A9NJA7"/>